<accession>A0A7S3AEW9</accession>
<evidence type="ECO:0000256" key="1">
    <source>
        <dbReference type="ARBA" id="ARBA00004508"/>
    </source>
</evidence>
<evidence type="ECO:0000256" key="5">
    <source>
        <dbReference type="ARBA" id="ARBA00023136"/>
    </source>
</evidence>
<name>A0A7S3AEW9_9EUKA</name>
<evidence type="ECO:0000313" key="7">
    <source>
        <dbReference type="EMBL" id="CAE0102635.1"/>
    </source>
</evidence>
<dbReference type="EMBL" id="HBHX01006050">
    <property type="protein sequence ID" value="CAE0102635.1"/>
    <property type="molecule type" value="Transcribed_RNA"/>
</dbReference>
<evidence type="ECO:0000256" key="2">
    <source>
        <dbReference type="ARBA" id="ARBA00009596"/>
    </source>
</evidence>
<organism evidence="7">
    <name type="scientific">Haptolina ericina</name>
    <dbReference type="NCBI Taxonomy" id="156174"/>
    <lineage>
        <taxon>Eukaryota</taxon>
        <taxon>Haptista</taxon>
        <taxon>Haptophyta</taxon>
        <taxon>Prymnesiophyceae</taxon>
        <taxon>Prymnesiales</taxon>
        <taxon>Prymnesiaceae</taxon>
        <taxon>Haptolina</taxon>
    </lineage>
</organism>
<dbReference type="PANTHER" id="PTHR33510:SF5">
    <property type="entry name" value="PROTEIN TIC 20-II, CHLOROPLASTIC"/>
    <property type="match status" value="1"/>
</dbReference>
<dbReference type="InterPro" id="IPR005691">
    <property type="entry name" value="Tic20"/>
</dbReference>
<proteinExistence type="inferred from homology"/>
<dbReference type="AlphaFoldDB" id="A0A7S3AEW9"/>
<feature type="transmembrane region" description="Helical" evidence="6">
    <location>
        <begin position="115"/>
        <end position="134"/>
    </location>
</feature>
<evidence type="ECO:0000256" key="6">
    <source>
        <dbReference type="SAM" id="Phobius"/>
    </source>
</evidence>
<evidence type="ECO:0000256" key="3">
    <source>
        <dbReference type="ARBA" id="ARBA00022692"/>
    </source>
</evidence>
<dbReference type="GO" id="GO:0031969">
    <property type="term" value="C:chloroplast membrane"/>
    <property type="evidence" value="ECO:0007669"/>
    <property type="project" value="UniProtKB-SubCell"/>
</dbReference>
<protein>
    <recommendedName>
        <fullName evidence="8">Protein TIC 20</fullName>
    </recommendedName>
</protein>
<comment type="similarity">
    <text evidence="2">Belongs to the Tic20 family.</text>
</comment>
<evidence type="ECO:0000256" key="4">
    <source>
        <dbReference type="ARBA" id="ARBA00022989"/>
    </source>
</evidence>
<comment type="subcellular location">
    <subcellularLocation>
        <location evidence="1">Plastid</location>
        <location evidence="1">Chloroplast membrane</location>
        <topology evidence="1">Multi-pass membrane protein</topology>
    </subcellularLocation>
</comment>
<evidence type="ECO:0008006" key="8">
    <source>
        <dbReference type="Google" id="ProtNLM"/>
    </source>
</evidence>
<keyword evidence="5 6" id="KW-0472">Membrane</keyword>
<keyword evidence="3 6" id="KW-0812">Transmembrane</keyword>
<dbReference type="PANTHER" id="PTHR33510">
    <property type="entry name" value="PROTEIN TIC 20-II, CHLOROPLASTIC"/>
    <property type="match status" value="1"/>
</dbReference>
<keyword evidence="4 6" id="KW-1133">Transmembrane helix</keyword>
<sequence>MMSRKSLTASSGVRSTSCRCWTVLEANAVSQDPLMLGHKSIADSTLCRFGAGFPYGAYIYQSVPPVGEVAYTFLPFVNAFQSVPFAGFVLFIGLSTFTRNMNLSRFVRFNIQQAILLDILIIIPGILSGATGMFPEVLNVMGSNFVFYVMALVVGYSVFSNVQGKTPDQVPILSEAAGMQIGPF</sequence>
<feature type="transmembrane region" description="Helical" evidence="6">
    <location>
        <begin position="73"/>
        <end position="94"/>
    </location>
</feature>
<reference evidence="7" key="1">
    <citation type="submission" date="2021-01" db="EMBL/GenBank/DDBJ databases">
        <authorList>
            <person name="Corre E."/>
            <person name="Pelletier E."/>
            <person name="Niang G."/>
            <person name="Scheremetjew M."/>
            <person name="Finn R."/>
            <person name="Kale V."/>
            <person name="Holt S."/>
            <person name="Cochrane G."/>
            <person name="Meng A."/>
            <person name="Brown T."/>
            <person name="Cohen L."/>
        </authorList>
    </citation>
    <scope>NUCLEOTIDE SEQUENCE</scope>
    <source>
        <strain evidence="7">CCMP281</strain>
    </source>
</reference>
<dbReference type="Pfam" id="PF16166">
    <property type="entry name" value="TIC20"/>
    <property type="match status" value="1"/>
</dbReference>
<gene>
    <name evidence="7" type="ORF">HERI1096_LOCUS3293</name>
</gene>
<feature type="transmembrane region" description="Helical" evidence="6">
    <location>
        <begin position="140"/>
        <end position="159"/>
    </location>
</feature>